<dbReference type="InterPro" id="IPR002885">
    <property type="entry name" value="PPR_rpt"/>
</dbReference>
<accession>A0A9R0IEJ4</accession>
<dbReference type="FunFam" id="1.25.40.10:FF:000073">
    <property type="entry name" value="Pentatricopeptide repeat-containing protein chloroplastic"/>
    <property type="match status" value="1"/>
</dbReference>
<evidence type="ECO:0000256" key="1">
    <source>
        <dbReference type="ARBA" id="ARBA00006643"/>
    </source>
</evidence>
<feature type="domain" description="DYW" evidence="4">
    <location>
        <begin position="665"/>
        <end position="757"/>
    </location>
</feature>
<dbReference type="GeneID" id="110787374"/>
<dbReference type="PANTHER" id="PTHR47926:SF518">
    <property type="entry name" value="(WILD MALAYSIAN BANANA) HYPOTHETICAL PROTEIN"/>
    <property type="match status" value="1"/>
</dbReference>
<dbReference type="NCBIfam" id="TIGR00756">
    <property type="entry name" value="PPR"/>
    <property type="match status" value="4"/>
</dbReference>
<dbReference type="FunFam" id="1.25.40.10:FF:000144">
    <property type="entry name" value="Pentatricopeptide repeat-containing protein, mitochondrial"/>
    <property type="match status" value="1"/>
</dbReference>
<dbReference type="Pfam" id="PF01535">
    <property type="entry name" value="PPR"/>
    <property type="match status" value="1"/>
</dbReference>
<keyword evidence="2" id="KW-0677">Repeat</keyword>
<dbReference type="InterPro" id="IPR011990">
    <property type="entry name" value="TPR-like_helical_dom_sf"/>
</dbReference>
<dbReference type="InterPro" id="IPR032867">
    <property type="entry name" value="DYW_dom"/>
</dbReference>
<reference evidence="6" key="2">
    <citation type="submission" date="2025-08" db="UniProtKB">
        <authorList>
            <consortium name="RefSeq"/>
        </authorList>
    </citation>
    <scope>IDENTIFICATION</scope>
    <source>
        <tissue evidence="6">Leaf</tissue>
    </source>
</reference>
<evidence type="ECO:0000259" key="4">
    <source>
        <dbReference type="Pfam" id="PF14432"/>
    </source>
</evidence>
<sequence>MAPSKILKTLLQNPSSISSKSQAKQLHAQIIKHKGLNPYYLSTLLSVYSNLNFLPESINIFNTLQSPPILAWKSIIRCYTSLGFCIECLNCFNQMRVSGLYPDHNVFPSVVKSCTLLKNLKLAESFHACIIRLGLDIDIYTGNALMNMYSKLESVSGDFGGKGGHSLHVFDKMPQRKLNFRGSDNLSSTNVKDNVVDEFDKMVVGFHPKFNLDVMGGSSSEYCPGKGRGPSFRKSGVQKVFEIMPVRDLVSWNTVISGNAQNGMFEDALAMLRDMGKANLKPDTFSLSSVLPMFAELVDVHRGREIHGYAIRNGLDTDLHVGSGLIDMYSKCNQIENAYRVFILLPFHDSISWNSIIAGCVQNGHFDEGLKLFRKMVMAKVKPGSVSFSSIVPACAHLTTLRLGKQLHGYIMRCGFEENVLIASSLVDMYAKCGYIKLARCIFNQIKLHDTVSWTAMIMSYALHGHAHDAICLFKQMEVEGVKPNSVAFIALLTACSHAGLVDESWNYFSSMIHDYGLSPQLEHYAAVADLLGRAGRLNEAYDFISKMSSSPSGSVWSTLLSACRVHKNVDMAEKVAAEVFRVDPSNIGAYVLLSNTYCAAKRWKEAANVRKTMKNKGLLKEAACSWIEVKNRLHGFVAGDKSHPCYERINKALDELLEKMEREGYVPDTSEVFHDIDEELKKSLLFNHSERLAIAFGIISTPEGATICITKNIRVCTDCHTAIKFISKIVKREIIVRDNSRFHHFKDGICSCGDYW</sequence>
<comment type="similarity">
    <text evidence="1">Belongs to the PPR family. PCMP-H subfamily.</text>
</comment>
<dbReference type="Pfam" id="PF13041">
    <property type="entry name" value="PPR_2"/>
    <property type="match status" value="3"/>
</dbReference>
<dbReference type="InterPro" id="IPR046848">
    <property type="entry name" value="E_motif"/>
</dbReference>
<keyword evidence="5" id="KW-1185">Reference proteome</keyword>
<dbReference type="GO" id="GO:0008270">
    <property type="term" value="F:zinc ion binding"/>
    <property type="evidence" value="ECO:0007669"/>
    <property type="project" value="InterPro"/>
</dbReference>
<feature type="repeat" description="PPR" evidence="3">
    <location>
        <begin position="349"/>
        <end position="383"/>
    </location>
</feature>
<name>A0A9R0IEJ4_SPIOL</name>
<dbReference type="FunFam" id="1.25.40.10:FF:000366">
    <property type="entry name" value="Pentatricopeptide (PPR) repeat-containing protein"/>
    <property type="match status" value="1"/>
</dbReference>
<dbReference type="PANTHER" id="PTHR47926">
    <property type="entry name" value="PENTATRICOPEPTIDE REPEAT-CONTAINING PROTEIN"/>
    <property type="match status" value="1"/>
</dbReference>
<dbReference type="OrthoDB" id="185373at2759"/>
<reference evidence="5" key="1">
    <citation type="journal article" date="2021" name="Nat. Commun.">
        <title>Genomic analyses provide insights into spinach domestication and the genetic basis of agronomic traits.</title>
        <authorList>
            <person name="Cai X."/>
            <person name="Sun X."/>
            <person name="Xu C."/>
            <person name="Sun H."/>
            <person name="Wang X."/>
            <person name="Ge C."/>
            <person name="Zhang Z."/>
            <person name="Wang Q."/>
            <person name="Fei Z."/>
            <person name="Jiao C."/>
            <person name="Wang Q."/>
        </authorList>
    </citation>
    <scope>NUCLEOTIDE SEQUENCE [LARGE SCALE GENOMIC DNA]</scope>
    <source>
        <strain evidence="5">cv. Varoflay</strain>
    </source>
</reference>
<feature type="repeat" description="PPR" evidence="3">
    <location>
        <begin position="248"/>
        <end position="282"/>
    </location>
</feature>
<dbReference type="Gene3D" id="1.25.40.10">
    <property type="entry name" value="Tetratricopeptide repeat domain"/>
    <property type="match status" value="4"/>
</dbReference>
<evidence type="ECO:0000313" key="6">
    <source>
        <dbReference type="RefSeq" id="XP_021847682.1"/>
    </source>
</evidence>
<gene>
    <name evidence="6" type="primary">LOC110787374</name>
</gene>
<dbReference type="PROSITE" id="PS51375">
    <property type="entry name" value="PPR"/>
    <property type="match status" value="5"/>
</dbReference>
<dbReference type="InterPro" id="IPR046960">
    <property type="entry name" value="PPR_At4g14850-like_plant"/>
</dbReference>
<feature type="repeat" description="PPR" evidence="3">
    <location>
        <begin position="450"/>
        <end position="484"/>
    </location>
</feature>
<dbReference type="SUPFAM" id="SSF48452">
    <property type="entry name" value="TPR-like"/>
    <property type="match status" value="1"/>
</dbReference>
<evidence type="ECO:0000256" key="3">
    <source>
        <dbReference type="PROSITE-ProRule" id="PRU00708"/>
    </source>
</evidence>
<dbReference type="AlphaFoldDB" id="A0A9R0IEJ4"/>
<evidence type="ECO:0000313" key="5">
    <source>
        <dbReference type="Proteomes" id="UP000813463"/>
    </source>
</evidence>
<protein>
    <submittedName>
        <fullName evidence="6">Pentatricopeptide repeat-containing protein At3g23330</fullName>
    </submittedName>
</protein>
<feature type="repeat" description="PPR" evidence="3">
    <location>
        <begin position="587"/>
        <end position="621"/>
    </location>
</feature>
<dbReference type="Proteomes" id="UP000813463">
    <property type="component" value="Chromosome 3"/>
</dbReference>
<dbReference type="GO" id="GO:0009451">
    <property type="term" value="P:RNA modification"/>
    <property type="evidence" value="ECO:0007669"/>
    <property type="project" value="InterPro"/>
</dbReference>
<organism evidence="5 6">
    <name type="scientific">Spinacia oleracea</name>
    <name type="common">Spinach</name>
    <dbReference type="NCBI Taxonomy" id="3562"/>
    <lineage>
        <taxon>Eukaryota</taxon>
        <taxon>Viridiplantae</taxon>
        <taxon>Streptophyta</taxon>
        <taxon>Embryophyta</taxon>
        <taxon>Tracheophyta</taxon>
        <taxon>Spermatophyta</taxon>
        <taxon>Magnoliopsida</taxon>
        <taxon>eudicotyledons</taxon>
        <taxon>Gunneridae</taxon>
        <taxon>Pentapetalae</taxon>
        <taxon>Caryophyllales</taxon>
        <taxon>Chenopodiaceae</taxon>
        <taxon>Chenopodioideae</taxon>
        <taxon>Anserineae</taxon>
        <taxon>Spinacia</taxon>
    </lineage>
</organism>
<proteinExistence type="inferred from homology"/>
<dbReference type="RefSeq" id="XP_021847682.1">
    <property type="nucleotide sequence ID" value="XM_021991990.2"/>
</dbReference>
<evidence type="ECO:0000256" key="2">
    <source>
        <dbReference type="ARBA" id="ARBA00022737"/>
    </source>
</evidence>
<feature type="repeat" description="PPR" evidence="3">
    <location>
        <begin position="485"/>
        <end position="520"/>
    </location>
</feature>
<dbReference type="KEGG" id="soe:110787374"/>
<dbReference type="Pfam" id="PF14432">
    <property type="entry name" value="DYW_deaminase"/>
    <property type="match status" value="1"/>
</dbReference>
<dbReference type="Pfam" id="PF20431">
    <property type="entry name" value="E_motif"/>
    <property type="match status" value="1"/>
</dbReference>
<dbReference type="GO" id="GO:0003723">
    <property type="term" value="F:RNA binding"/>
    <property type="evidence" value="ECO:0007669"/>
    <property type="project" value="InterPro"/>
</dbReference>